<evidence type="ECO:0000259" key="6">
    <source>
        <dbReference type="PROSITE" id="PS51379"/>
    </source>
</evidence>
<evidence type="ECO:0000256" key="3">
    <source>
        <dbReference type="ARBA" id="ARBA00023002"/>
    </source>
</evidence>
<keyword evidence="4" id="KW-0408">Iron</keyword>
<gene>
    <name evidence="7" type="ORF">BLW93_07530</name>
</gene>
<evidence type="ECO:0000256" key="2">
    <source>
        <dbReference type="ARBA" id="ARBA00022723"/>
    </source>
</evidence>
<dbReference type="GO" id="GO:0046872">
    <property type="term" value="F:metal ion binding"/>
    <property type="evidence" value="ECO:0007669"/>
    <property type="project" value="UniProtKB-KW"/>
</dbReference>
<evidence type="ECO:0000313" key="8">
    <source>
        <dbReference type="Proteomes" id="UP000187408"/>
    </source>
</evidence>
<proteinExistence type="inferred from homology"/>
<name>A0A1R1MJL9_9BACT</name>
<protein>
    <submittedName>
        <fullName evidence="7">Coenzyme F420 hydrogenase</fullName>
    </submittedName>
</protein>
<keyword evidence="5" id="KW-0411">Iron-sulfur</keyword>
<keyword evidence="2" id="KW-0479">Metal-binding</keyword>
<evidence type="ECO:0000256" key="4">
    <source>
        <dbReference type="ARBA" id="ARBA00023004"/>
    </source>
</evidence>
<dbReference type="Pfam" id="PF12838">
    <property type="entry name" value="Fer4_7"/>
    <property type="match status" value="1"/>
</dbReference>
<dbReference type="Pfam" id="PF01058">
    <property type="entry name" value="Oxidored_q6"/>
    <property type="match status" value="1"/>
</dbReference>
<feature type="domain" description="4Fe-4S ferredoxin-type" evidence="6">
    <location>
        <begin position="183"/>
        <end position="212"/>
    </location>
</feature>
<keyword evidence="3" id="KW-0560">Oxidoreductase</keyword>
<dbReference type="Proteomes" id="UP000187408">
    <property type="component" value="Unassembled WGS sequence"/>
</dbReference>
<comment type="caution">
    <text evidence="7">The sequence shown here is derived from an EMBL/GenBank/DDBJ whole genome shotgun (WGS) entry which is preliminary data.</text>
</comment>
<evidence type="ECO:0000256" key="1">
    <source>
        <dbReference type="ARBA" id="ARBA00010870"/>
    </source>
</evidence>
<dbReference type="OrthoDB" id="9807879at2"/>
<dbReference type="STRING" id="1914305.BLW93_07530"/>
<dbReference type="InterPro" id="IPR006137">
    <property type="entry name" value="NADH_UbQ_OxRdtase-like_20kDa"/>
</dbReference>
<dbReference type="PROSITE" id="PS51379">
    <property type="entry name" value="4FE4S_FER_2"/>
    <property type="match status" value="2"/>
</dbReference>
<feature type="domain" description="4Fe-4S ferredoxin-type" evidence="6">
    <location>
        <begin position="214"/>
        <end position="243"/>
    </location>
</feature>
<dbReference type="RefSeq" id="WP_076713481.1">
    <property type="nucleotide sequence ID" value="NZ_MOEN01000033.1"/>
</dbReference>
<organism evidence="7 8">
    <name type="scientific">Desulfurobacterium indicum</name>
    <dbReference type="NCBI Taxonomy" id="1914305"/>
    <lineage>
        <taxon>Bacteria</taxon>
        <taxon>Pseudomonadati</taxon>
        <taxon>Aquificota</taxon>
        <taxon>Aquificia</taxon>
        <taxon>Desulfurobacteriales</taxon>
        <taxon>Desulfurobacteriaceae</taxon>
        <taxon>Desulfurobacterium</taxon>
    </lineage>
</organism>
<dbReference type="Gene3D" id="3.40.50.700">
    <property type="entry name" value="NADH:ubiquinone oxidoreductase-like, 20kDa subunit"/>
    <property type="match status" value="1"/>
</dbReference>
<dbReference type="EMBL" id="MOEN01000033">
    <property type="protein sequence ID" value="OMH40015.1"/>
    <property type="molecule type" value="Genomic_DNA"/>
</dbReference>
<dbReference type="GO" id="GO:0016491">
    <property type="term" value="F:oxidoreductase activity"/>
    <property type="evidence" value="ECO:0007669"/>
    <property type="project" value="UniProtKB-KW"/>
</dbReference>
<dbReference type="GO" id="GO:0051536">
    <property type="term" value="F:iron-sulfur cluster binding"/>
    <property type="evidence" value="ECO:0007669"/>
    <property type="project" value="UniProtKB-KW"/>
</dbReference>
<evidence type="ECO:0000313" key="7">
    <source>
        <dbReference type="EMBL" id="OMH40015.1"/>
    </source>
</evidence>
<sequence>MVYSFDNFEFKEDIKVKVGFFHLSSCSGCQIAFLDMFDELADVLDTVEIAYSNLLTNNKEIPKINVAFVEGTFSIGFKPHIRLLKEIYQKADMIVAVGGCAAFGGIRRLNTGAQAPQPSHQASIPITEIAFLRNKIKYVIPGCPPNPNLLYKFLLALLEINEDFLRPFEFMVFSTFACGYDILTEVVNKGLCTGCGTCVSACPTRALEFSKRTQRPQFNRLFCVSCGSCLAACPQSFKPYPQPVYG</sequence>
<dbReference type="PANTHER" id="PTHR42845:SF2">
    <property type="entry name" value="F420-NON-REDUCING HYDROGENASE VHU SUBUNIT G"/>
    <property type="match status" value="1"/>
</dbReference>
<accession>A0A1R1MJL9</accession>
<reference evidence="7 8" key="1">
    <citation type="submission" date="2016-10" db="EMBL/GenBank/DDBJ databases">
        <title>Genome sequence of a sulfur-reducing bacterium Desulfurobacterium indicum K6013.</title>
        <authorList>
            <person name="Cao J."/>
            <person name="Shao Z."/>
            <person name="Alain K."/>
            <person name="Jebbar M."/>
        </authorList>
    </citation>
    <scope>NUCLEOTIDE SEQUENCE [LARGE SCALE GENOMIC DNA]</scope>
    <source>
        <strain evidence="7 8">K6013</strain>
    </source>
</reference>
<dbReference type="PANTHER" id="PTHR42845">
    <property type="entry name" value="COENZYME F420-REDUCING HYDROGENASE, GAMMA SUBUNIT"/>
    <property type="match status" value="1"/>
</dbReference>
<keyword evidence="8" id="KW-1185">Reference proteome</keyword>
<dbReference type="PROSITE" id="PS00198">
    <property type="entry name" value="4FE4S_FER_1"/>
    <property type="match status" value="2"/>
</dbReference>
<dbReference type="SUPFAM" id="SSF56770">
    <property type="entry name" value="HydA/Nqo6-like"/>
    <property type="match status" value="1"/>
</dbReference>
<dbReference type="InterPro" id="IPR051349">
    <property type="entry name" value="Hydrogenase_assoc-protein"/>
</dbReference>
<evidence type="ECO:0000256" key="5">
    <source>
        <dbReference type="ARBA" id="ARBA00023014"/>
    </source>
</evidence>
<comment type="similarity">
    <text evidence="1">Belongs to the FrhG family.</text>
</comment>
<dbReference type="AlphaFoldDB" id="A0A1R1MJL9"/>
<dbReference type="InterPro" id="IPR017900">
    <property type="entry name" value="4Fe4S_Fe_S_CS"/>
</dbReference>
<dbReference type="InterPro" id="IPR017896">
    <property type="entry name" value="4Fe4S_Fe-S-bd"/>
</dbReference>
<dbReference type="InterPro" id="IPR037024">
    <property type="entry name" value="NiFe_Hase_small_N_sf"/>
</dbReference>
<dbReference type="Gene3D" id="3.30.70.20">
    <property type="match status" value="1"/>
</dbReference>